<dbReference type="OMA" id="RIRSACQ"/>
<dbReference type="EMBL" id="LRBV02000003">
    <property type="status" value="NOT_ANNOTATED_CDS"/>
    <property type="molecule type" value="Genomic_DNA"/>
</dbReference>
<feature type="domain" description="F-box associated beta-propeller type 3" evidence="1">
    <location>
        <begin position="98"/>
        <end position="350"/>
    </location>
</feature>
<dbReference type="RefSeq" id="XP_030961293.1">
    <property type="nucleotide sequence ID" value="XM_031105433.1"/>
</dbReference>
<name>A0A7N2LA31_QUELO</name>
<dbReference type="InParanoid" id="A0A7N2LA31"/>
<dbReference type="FunCoup" id="A0A7N2LA31">
    <property type="interactions" value="99"/>
</dbReference>
<evidence type="ECO:0000313" key="2">
    <source>
        <dbReference type="EnsemblPlants" id="QL03p062618:mrna:CDS:1"/>
    </source>
</evidence>
<reference evidence="2" key="2">
    <citation type="submission" date="2021-01" db="UniProtKB">
        <authorList>
            <consortium name="EnsemblPlants"/>
        </authorList>
    </citation>
    <scope>IDENTIFICATION</scope>
</reference>
<dbReference type="NCBIfam" id="TIGR01640">
    <property type="entry name" value="F_box_assoc_1"/>
    <property type="match status" value="1"/>
</dbReference>
<evidence type="ECO:0000259" key="1">
    <source>
        <dbReference type="Pfam" id="PF08268"/>
    </source>
</evidence>
<protein>
    <recommendedName>
        <fullName evidence="1">F-box associated beta-propeller type 3 domain-containing protein</fullName>
    </recommendedName>
</protein>
<dbReference type="Proteomes" id="UP000594261">
    <property type="component" value="Chromosome 3"/>
</dbReference>
<dbReference type="InterPro" id="IPR017451">
    <property type="entry name" value="F-box-assoc_interact_dom"/>
</dbReference>
<sequence length="368" mass="42230">MSLMRLRIRSACQSLRLRQLCTSTSKSDTTHHFLISTFNRDTFLQHLFSIPIIHQTLSLGSKPTSLLTPTLRLFHPKDLNISQYLNPFFLLHPNGYPHSSHTPILTYNPSTQQTLTLPLDPHSLTPDTDTTTLSVDTHFGFDPLTKTHKVLRLKWTVAIPEPYPRVTQMVCTVLTLGCSSNGSWRKVKINPELPFHSVKYMSVGKSVCINGVIHWLPQYGNSIVAFDLKDEEFRLIPRPHDYKAQNFILPLNRLIELGGCLALVADKYKYGNRDDDPILQLWILKDYHNHVWVKEEFYVPFYWGDWELFPIGTVPSGEIILKALNYTRGVMFYDMEGQDFKVVDITGLPEWVYSRCSGINTTVSVYEG</sequence>
<dbReference type="AlphaFoldDB" id="A0A7N2LA31"/>
<proteinExistence type="predicted"/>
<keyword evidence="3" id="KW-1185">Reference proteome</keyword>
<dbReference type="Pfam" id="PF08268">
    <property type="entry name" value="FBA_3"/>
    <property type="match status" value="1"/>
</dbReference>
<evidence type="ECO:0000313" key="3">
    <source>
        <dbReference type="Proteomes" id="UP000594261"/>
    </source>
</evidence>
<dbReference type="KEGG" id="qlo:115982731"/>
<gene>
    <name evidence="2" type="primary">LOC115982731</name>
</gene>
<dbReference type="GeneID" id="115982731"/>
<dbReference type="InterPro" id="IPR013187">
    <property type="entry name" value="F-box-assoc_dom_typ3"/>
</dbReference>
<dbReference type="Gramene" id="QL03p062618:mrna">
    <property type="protein sequence ID" value="QL03p062618:mrna:CDS:1"/>
    <property type="gene ID" value="QL03p062618"/>
</dbReference>
<dbReference type="PANTHER" id="PTHR31111:SF136">
    <property type="entry name" value="F-BOX ASSOCIATED DOMAIN-CONTAINING PROTEIN"/>
    <property type="match status" value="1"/>
</dbReference>
<dbReference type="OrthoDB" id="1552454at2759"/>
<reference evidence="2 3" key="1">
    <citation type="journal article" date="2016" name="G3 (Bethesda)">
        <title>First Draft Assembly and Annotation of the Genome of a California Endemic Oak Quercus lobata Nee (Fagaceae).</title>
        <authorList>
            <person name="Sork V.L."/>
            <person name="Fitz-Gibbon S.T."/>
            <person name="Puiu D."/>
            <person name="Crepeau M."/>
            <person name="Gugger P.F."/>
            <person name="Sherman R."/>
            <person name="Stevens K."/>
            <person name="Langley C.H."/>
            <person name="Pellegrini M."/>
            <person name="Salzberg S.L."/>
        </authorList>
    </citation>
    <scope>NUCLEOTIDE SEQUENCE [LARGE SCALE GENOMIC DNA]</scope>
    <source>
        <strain evidence="2 3">cv. SW786</strain>
    </source>
</reference>
<dbReference type="EnsemblPlants" id="QL03p062618:mrna">
    <property type="protein sequence ID" value="QL03p062618:mrna:CDS:1"/>
    <property type="gene ID" value="QL03p062618"/>
</dbReference>
<accession>A0A7N2LA31</accession>
<organism evidence="2 3">
    <name type="scientific">Quercus lobata</name>
    <name type="common">Valley oak</name>
    <dbReference type="NCBI Taxonomy" id="97700"/>
    <lineage>
        <taxon>Eukaryota</taxon>
        <taxon>Viridiplantae</taxon>
        <taxon>Streptophyta</taxon>
        <taxon>Embryophyta</taxon>
        <taxon>Tracheophyta</taxon>
        <taxon>Spermatophyta</taxon>
        <taxon>Magnoliopsida</taxon>
        <taxon>eudicotyledons</taxon>
        <taxon>Gunneridae</taxon>
        <taxon>Pentapetalae</taxon>
        <taxon>rosids</taxon>
        <taxon>fabids</taxon>
        <taxon>Fagales</taxon>
        <taxon>Fagaceae</taxon>
        <taxon>Quercus</taxon>
    </lineage>
</organism>
<dbReference type="PANTHER" id="PTHR31111">
    <property type="entry name" value="BNAA05G37150D PROTEIN-RELATED"/>
    <property type="match status" value="1"/>
</dbReference>